<accession>A0A8S1TQL2</accession>
<dbReference type="Pfam" id="PF01756">
    <property type="entry name" value="ACOX"/>
    <property type="match status" value="1"/>
</dbReference>
<dbReference type="PROSITE" id="PS50261">
    <property type="entry name" value="G_PROTEIN_RECEP_F2_4"/>
    <property type="match status" value="1"/>
</dbReference>
<evidence type="ECO:0000256" key="13">
    <source>
        <dbReference type="ARBA" id="ARBA00023098"/>
    </source>
</evidence>
<comment type="similarity">
    <text evidence="5">Belongs to the acyl-CoA oxidase family.</text>
</comment>
<evidence type="ECO:0000256" key="10">
    <source>
        <dbReference type="ARBA" id="ARBA00022832"/>
    </source>
</evidence>
<feature type="transmembrane region" description="Helical" evidence="16">
    <location>
        <begin position="20"/>
        <end position="42"/>
    </location>
</feature>
<evidence type="ECO:0000256" key="2">
    <source>
        <dbReference type="ARBA" id="ARBA00001974"/>
    </source>
</evidence>
<dbReference type="FunFam" id="1.10.540.10:FF:000015">
    <property type="entry name" value="Acyl-coenzyme A oxidase"/>
    <property type="match status" value="1"/>
</dbReference>
<evidence type="ECO:0000256" key="3">
    <source>
        <dbReference type="ARBA" id="ARBA00004141"/>
    </source>
</evidence>
<feature type="transmembrane region" description="Helical" evidence="16">
    <location>
        <begin position="189"/>
        <end position="212"/>
    </location>
</feature>
<proteinExistence type="inferred from homology"/>
<organism evidence="18 19">
    <name type="scientific">Paramecium pentaurelia</name>
    <dbReference type="NCBI Taxonomy" id="43138"/>
    <lineage>
        <taxon>Eukaryota</taxon>
        <taxon>Sar</taxon>
        <taxon>Alveolata</taxon>
        <taxon>Ciliophora</taxon>
        <taxon>Intramacronucleata</taxon>
        <taxon>Oligohymenophorea</taxon>
        <taxon>Peniculida</taxon>
        <taxon>Parameciidae</taxon>
        <taxon>Paramecium</taxon>
    </lineage>
</organism>
<comment type="catalytic activity">
    <reaction evidence="1">
        <text>a 2,3-saturated acyl-CoA + O2 = a (2E)-enoyl-CoA + H2O2</text>
        <dbReference type="Rhea" id="RHEA:38959"/>
        <dbReference type="ChEBI" id="CHEBI:15379"/>
        <dbReference type="ChEBI" id="CHEBI:16240"/>
        <dbReference type="ChEBI" id="CHEBI:58856"/>
        <dbReference type="ChEBI" id="CHEBI:65111"/>
        <dbReference type="EC" id="1.3.3.6"/>
    </reaction>
</comment>
<evidence type="ECO:0000256" key="15">
    <source>
        <dbReference type="ARBA" id="ARBA00023140"/>
    </source>
</evidence>
<keyword evidence="11 16" id="KW-1133">Transmembrane helix</keyword>
<keyword evidence="13" id="KW-0443">Lipid metabolism</keyword>
<dbReference type="GO" id="GO:0055088">
    <property type="term" value="P:lipid homeostasis"/>
    <property type="evidence" value="ECO:0007669"/>
    <property type="project" value="TreeGrafter"/>
</dbReference>
<keyword evidence="12" id="KW-0560">Oxidoreductase</keyword>
<dbReference type="Proteomes" id="UP000689195">
    <property type="component" value="Unassembled WGS sequence"/>
</dbReference>
<protein>
    <recommendedName>
        <fullName evidence="6">acyl-CoA oxidase</fullName>
        <ecNumber evidence="6">1.3.3.6</ecNumber>
    </recommendedName>
</protein>
<sequence length="995" mass="115598">MNQNYSILMELTKKQELTLAIEIAAICVPSVFLLIFTLYCYFKFQHLNNAQFQLVTRILFSDLIYESIMSAISLSYIITQNGSSQETYFRDTYPTFCYIEAFLSNFSILTSTAWTSIICHTLYMQVYKNISKMYYYQYIFVGYVIPTIISFIPFYVDGYGVTYPMESTNCFYNMRLDRRSYDLYITLCYYLPIWVAFLYNLTIITLVVRRILKHITDFTNKTQVFALFLYPTILFICWVIVILLQLSCSLAQFNNLTHNQLFGNTYRSFSVTYLVYWMLCVIALLRYLQKLELMDVNQNIKMIYLNVILRPKLANNQHKQLIHNNCEYYLINNIKLLSQYNNIIEMSSSQDLVKCSFNPDDMGQLLYKENYHKWIKVQELIAKDPILQNNVADYGQSRDKLYEIYCKKAYKLHKLLNYSDEMIPGMVNSQFPETVVTVLHQTMFIPTIKYLGTEKQIEKWIPPSLNYEIVGCYAQTELGHGSDVQSLETTAVYDKNTEEFILNSPTISSTKWWIGDLGLTATHAVTHAQLYINGKHYGVQTFIVQVRDTHTHLPLKGIEVGDVGPKYGYNTKDNGYLRMNNVRIPREQMLMRYSKVSKAGEFIKAQNEKIGYATMMQVRTSIIFNTYVSLAQGLAIGVKYSHFRRQFKDKNGIERPIIDYQTQQDKLIPLVADCYAQGFGCLRIKEILTENLKRINEKNDFSLMGDLHALLCCCKAIYTWNTHFGLDKIRQSLGGHGFLQSSGVVSIQTEFSPSCTYEGENTVLLLQTGRYLLKACNKAQKNQPINENVEYLYNIQQTLQQKATFTRSEQLLCPEIIRKLMRLHAAFYVNKMMLKMMEKAGEYGPKEAWNKHVGVSITEASVAHTYYWTFKTFLDTLIKVQDENIRSVLSNLCCLYGLQRIIDWPIGYFEGGFLNGEQLEIILNAKEYIFTLIKPDLLGLVESFKFNDNALRSDLVDAKPYEKLLQSAKLSSVNNEEYQTKLRSLTRQLREIPKL</sequence>
<dbReference type="InterPro" id="IPR029320">
    <property type="entry name" value="Acyl-CoA_ox_N"/>
</dbReference>
<keyword evidence="15" id="KW-0576">Peroxisome</keyword>
<dbReference type="FunFam" id="2.40.110.10:FF:000050">
    <property type="entry name" value="Acyl-coenzyme A oxidase"/>
    <property type="match status" value="1"/>
</dbReference>
<comment type="subcellular location">
    <subcellularLocation>
        <location evidence="3">Membrane</location>
        <topology evidence="3">Multi-pass membrane protein</topology>
    </subcellularLocation>
    <subcellularLocation>
        <location evidence="4">Peroxisome</location>
    </subcellularLocation>
</comment>
<gene>
    <name evidence="18" type="ORF">PPENT_87.1.T0260034</name>
</gene>
<feature type="transmembrane region" description="Helical" evidence="16">
    <location>
        <begin position="135"/>
        <end position="156"/>
    </location>
</feature>
<evidence type="ECO:0000313" key="19">
    <source>
        <dbReference type="Proteomes" id="UP000689195"/>
    </source>
</evidence>
<keyword evidence="7" id="KW-0285">Flavoprotein</keyword>
<feature type="transmembrane region" description="Helical" evidence="16">
    <location>
        <begin position="266"/>
        <end position="288"/>
    </location>
</feature>
<feature type="transmembrane region" description="Helical" evidence="16">
    <location>
        <begin position="98"/>
        <end position="123"/>
    </location>
</feature>
<keyword evidence="10" id="KW-0276">Fatty acid metabolism</keyword>
<dbReference type="GO" id="GO:0016020">
    <property type="term" value="C:membrane"/>
    <property type="evidence" value="ECO:0007669"/>
    <property type="project" value="UniProtKB-SubCell"/>
</dbReference>
<keyword evidence="8 16" id="KW-0812">Transmembrane</keyword>
<comment type="caution">
    <text evidence="18">The sequence shown here is derived from an EMBL/GenBank/DDBJ whole genome shotgun (WGS) entry which is preliminary data.</text>
</comment>
<dbReference type="FunFam" id="1.20.140.10:FF:000007">
    <property type="entry name" value="Acyl-coenzyme A oxidase"/>
    <property type="match status" value="1"/>
</dbReference>
<dbReference type="OrthoDB" id="434460at2759"/>
<dbReference type="Pfam" id="PF02770">
    <property type="entry name" value="Acyl-CoA_dh_M"/>
    <property type="match status" value="1"/>
</dbReference>
<evidence type="ECO:0000256" key="9">
    <source>
        <dbReference type="ARBA" id="ARBA00022827"/>
    </source>
</evidence>
<evidence type="ECO:0000256" key="6">
    <source>
        <dbReference type="ARBA" id="ARBA00012870"/>
    </source>
</evidence>
<evidence type="ECO:0000256" key="5">
    <source>
        <dbReference type="ARBA" id="ARBA00006288"/>
    </source>
</evidence>
<name>A0A8S1TQL2_9CILI</name>
<evidence type="ECO:0000256" key="11">
    <source>
        <dbReference type="ARBA" id="ARBA00022989"/>
    </source>
</evidence>
<dbReference type="GO" id="GO:0005777">
    <property type="term" value="C:peroxisome"/>
    <property type="evidence" value="ECO:0007669"/>
    <property type="project" value="UniProtKB-SubCell"/>
</dbReference>
<evidence type="ECO:0000256" key="1">
    <source>
        <dbReference type="ARBA" id="ARBA00001201"/>
    </source>
</evidence>
<dbReference type="InterPro" id="IPR006091">
    <property type="entry name" value="Acyl-CoA_Oxase/DH_mid-dom"/>
</dbReference>
<evidence type="ECO:0000259" key="17">
    <source>
        <dbReference type="PROSITE" id="PS50261"/>
    </source>
</evidence>
<evidence type="ECO:0000256" key="16">
    <source>
        <dbReference type="SAM" id="Phobius"/>
    </source>
</evidence>
<evidence type="ECO:0000256" key="12">
    <source>
        <dbReference type="ARBA" id="ARBA00023002"/>
    </source>
</evidence>
<keyword evidence="14 16" id="KW-0472">Membrane</keyword>
<dbReference type="GO" id="GO:0007166">
    <property type="term" value="P:cell surface receptor signaling pathway"/>
    <property type="evidence" value="ECO:0007669"/>
    <property type="project" value="InterPro"/>
</dbReference>
<feature type="domain" description="G-protein coupled receptors family 2 profile 2" evidence="17">
    <location>
        <begin position="19"/>
        <end position="213"/>
    </location>
</feature>
<dbReference type="AlphaFoldDB" id="A0A8S1TQL2"/>
<evidence type="ECO:0000256" key="7">
    <source>
        <dbReference type="ARBA" id="ARBA00022630"/>
    </source>
</evidence>
<feature type="transmembrane region" description="Helical" evidence="16">
    <location>
        <begin position="224"/>
        <end position="246"/>
    </location>
</feature>
<dbReference type="InterPro" id="IPR012258">
    <property type="entry name" value="Acyl-CoA_oxidase"/>
</dbReference>
<dbReference type="GO" id="GO:0003997">
    <property type="term" value="F:acyl-CoA oxidase activity"/>
    <property type="evidence" value="ECO:0007669"/>
    <property type="project" value="UniProtKB-EC"/>
</dbReference>
<dbReference type="FunFam" id="1.20.140.10:FF:000015">
    <property type="entry name" value="Acyl-coenzyme A oxidase"/>
    <property type="match status" value="1"/>
</dbReference>
<evidence type="ECO:0000256" key="4">
    <source>
        <dbReference type="ARBA" id="ARBA00004275"/>
    </source>
</evidence>
<dbReference type="GO" id="GO:0033540">
    <property type="term" value="P:fatty acid beta-oxidation using acyl-CoA oxidase"/>
    <property type="evidence" value="ECO:0007669"/>
    <property type="project" value="TreeGrafter"/>
</dbReference>
<dbReference type="PANTHER" id="PTHR10909">
    <property type="entry name" value="ELECTRON TRANSPORT OXIDOREDUCTASE"/>
    <property type="match status" value="1"/>
</dbReference>
<evidence type="ECO:0000256" key="8">
    <source>
        <dbReference type="ARBA" id="ARBA00022692"/>
    </source>
</evidence>
<feature type="transmembrane region" description="Helical" evidence="16">
    <location>
        <begin position="54"/>
        <end position="78"/>
    </location>
</feature>
<dbReference type="Pfam" id="PF14749">
    <property type="entry name" value="Acyl-CoA_ox_N"/>
    <property type="match status" value="1"/>
</dbReference>
<dbReference type="EC" id="1.3.3.6" evidence="6"/>
<reference evidence="18" key="1">
    <citation type="submission" date="2021-01" db="EMBL/GenBank/DDBJ databases">
        <authorList>
            <consortium name="Genoscope - CEA"/>
            <person name="William W."/>
        </authorList>
    </citation>
    <scope>NUCLEOTIDE SEQUENCE</scope>
</reference>
<evidence type="ECO:0000313" key="18">
    <source>
        <dbReference type="EMBL" id="CAD8154570.1"/>
    </source>
</evidence>
<dbReference type="GO" id="GO:0071949">
    <property type="term" value="F:FAD binding"/>
    <property type="evidence" value="ECO:0007669"/>
    <property type="project" value="InterPro"/>
</dbReference>
<dbReference type="InterPro" id="IPR055060">
    <property type="entry name" value="ACOX_C_alpha1"/>
</dbReference>
<comment type="cofactor">
    <cofactor evidence="2">
        <name>FAD</name>
        <dbReference type="ChEBI" id="CHEBI:57692"/>
    </cofactor>
</comment>
<dbReference type="GO" id="GO:0004888">
    <property type="term" value="F:transmembrane signaling receptor activity"/>
    <property type="evidence" value="ECO:0007669"/>
    <property type="project" value="InterPro"/>
</dbReference>
<evidence type="ECO:0000256" key="14">
    <source>
        <dbReference type="ARBA" id="ARBA00023136"/>
    </source>
</evidence>
<dbReference type="GO" id="GO:0005504">
    <property type="term" value="F:fatty acid binding"/>
    <property type="evidence" value="ECO:0007669"/>
    <property type="project" value="TreeGrafter"/>
</dbReference>
<dbReference type="InterPro" id="IPR017981">
    <property type="entry name" value="GPCR_2-like_7TM"/>
</dbReference>
<keyword evidence="19" id="KW-1185">Reference proteome</keyword>
<dbReference type="PANTHER" id="PTHR10909:SF250">
    <property type="entry name" value="PEROXISOMAL ACYL-COENZYME A OXIDASE 1"/>
    <property type="match status" value="1"/>
</dbReference>
<dbReference type="InterPro" id="IPR002655">
    <property type="entry name" value="Acyl-CoA_oxidase_C"/>
</dbReference>
<dbReference type="Pfam" id="PF22924">
    <property type="entry name" value="ACOX_C_alpha1"/>
    <property type="match status" value="1"/>
</dbReference>
<keyword evidence="9" id="KW-0274">FAD</keyword>
<dbReference type="EMBL" id="CAJJDO010000026">
    <property type="protein sequence ID" value="CAD8154570.1"/>
    <property type="molecule type" value="Genomic_DNA"/>
</dbReference>